<evidence type="ECO:0000256" key="10">
    <source>
        <dbReference type="SAM" id="MobiDB-lite"/>
    </source>
</evidence>
<keyword evidence="13" id="KW-1185">Reference proteome</keyword>
<dbReference type="EMBL" id="JAOPGA020001392">
    <property type="protein sequence ID" value="KAL0488019.1"/>
    <property type="molecule type" value="Genomic_DNA"/>
</dbReference>
<dbReference type="InterPro" id="IPR040221">
    <property type="entry name" value="CDCA7/CDA7L"/>
</dbReference>
<evidence type="ECO:0000256" key="8">
    <source>
        <dbReference type="ARBA" id="ARBA00023163"/>
    </source>
</evidence>
<evidence type="ECO:0000256" key="7">
    <source>
        <dbReference type="ARBA" id="ARBA00023015"/>
    </source>
</evidence>
<dbReference type="AlphaFoldDB" id="A0AAW2ZF86"/>
<protein>
    <submittedName>
        <fullName evidence="12">Cell division cycle-associated 7-like protein</fullName>
    </submittedName>
</protein>
<evidence type="ECO:0000256" key="3">
    <source>
        <dbReference type="ARBA" id="ARBA00022490"/>
    </source>
</evidence>
<name>A0AAW2ZF86_9EUKA</name>
<feature type="region of interest" description="Disordered" evidence="10">
    <location>
        <begin position="130"/>
        <end position="160"/>
    </location>
</feature>
<sequence length="290" mass="32717">MSDRVLSLSVQDKENIGVLVRKTEVNTSPTPKRPLTTVTMIASHCSYNKYSVQEFISPLKKRKTARLLHYQSSPPTSPLPSYSQEATFKQELIEEEIRLQTMRDKDTFTAAKLLMHVLPPTTFVVSELPQAGHDTEESGEEELDDADESDGESEEEEVKPVVRRLLKPAKASTNKIYEPSKSTTCHQCKQKTTDRKTCCSRCTNTTNSNIRGCFCGSCLRNRYGEDIDHVLSTPGWVCPICRNVCNCSSCRRKACKNPVSITTREALKSDHLSVYHMLIEKRKHNSSIDV</sequence>
<dbReference type="Proteomes" id="UP001431209">
    <property type="component" value="Unassembled WGS sequence"/>
</dbReference>
<evidence type="ECO:0000313" key="12">
    <source>
        <dbReference type="EMBL" id="KAL0488019.1"/>
    </source>
</evidence>
<evidence type="ECO:0000256" key="6">
    <source>
        <dbReference type="ARBA" id="ARBA00022843"/>
    </source>
</evidence>
<evidence type="ECO:0000313" key="13">
    <source>
        <dbReference type="Proteomes" id="UP001431209"/>
    </source>
</evidence>
<evidence type="ECO:0000259" key="11">
    <source>
        <dbReference type="Pfam" id="PF10497"/>
    </source>
</evidence>
<dbReference type="PANTHER" id="PTHR31169">
    <property type="entry name" value="OS05G0300700 PROTEIN"/>
    <property type="match status" value="1"/>
</dbReference>
<keyword evidence="12" id="KW-0132">Cell division</keyword>
<keyword evidence="7" id="KW-0805">Transcription regulation</keyword>
<dbReference type="GO" id="GO:0006355">
    <property type="term" value="P:regulation of DNA-templated transcription"/>
    <property type="evidence" value="ECO:0007669"/>
    <property type="project" value="InterPro"/>
</dbReference>
<keyword evidence="5" id="KW-0597">Phosphoprotein</keyword>
<dbReference type="GO" id="GO:0005737">
    <property type="term" value="C:cytoplasm"/>
    <property type="evidence" value="ECO:0007669"/>
    <property type="project" value="UniProtKB-SubCell"/>
</dbReference>
<feature type="compositionally biased region" description="Acidic residues" evidence="10">
    <location>
        <begin position="137"/>
        <end position="157"/>
    </location>
</feature>
<keyword evidence="9" id="KW-0539">Nucleus</keyword>
<keyword evidence="4" id="KW-1017">Isopeptide bond</keyword>
<proteinExistence type="predicted"/>
<dbReference type="Pfam" id="PF10497">
    <property type="entry name" value="zf-4CXXC_R1"/>
    <property type="match status" value="1"/>
</dbReference>
<comment type="caution">
    <text evidence="12">The sequence shown here is derived from an EMBL/GenBank/DDBJ whole genome shotgun (WGS) entry which is preliminary data.</text>
</comment>
<comment type="subcellular location">
    <subcellularLocation>
        <location evidence="2">Cytoplasm</location>
    </subcellularLocation>
    <subcellularLocation>
        <location evidence="1">Nucleus</location>
    </subcellularLocation>
</comment>
<dbReference type="PANTHER" id="PTHR31169:SF8">
    <property type="entry name" value="ZINC-FINGER DOMAIN OF MONOAMINE-OXIDASE A REPRESSOR R1 PROTEIN"/>
    <property type="match status" value="1"/>
</dbReference>
<dbReference type="InterPro" id="IPR018866">
    <property type="entry name" value="Znf-4CXXC_R1"/>
</dbReference>
<feature type="domain" description="Zinc-finger" evidence="11">
    <location>
        <begin position="177"/>
        <end position="278"/>
    </location>
</feature>
<keyword evidence="3" id="KW-0963">Cytoplasm</keyword>
<evidence type="ECO:0000256" key="4">
    <source>
        <dbReference type="ARBA" id="ARBA00022499"/>
    </source>
</evidence>
<evidence type="ECO:0000256" key="9">
    <source>
        <dbReference type="ARBA" id="ARBA00023242"/>
    </source>
</evidence>
<dbReference type="GO" id="GO:0051301">
    <property type="term" value="P:cell division"/>
    <property type="evidence" value="ECO:0007669"/>
    <property type="project" value="UniProtKB-KW"/>
</dbReference>
<evidence type="ECO:0000256" key="2">
    <source>
        <dbReference type="ARBA" id="ARBA00004496"/>
    </source>
</evidence>
<evidence type="ECO:0000256" key="1">
    <source>
        <dbReference type="ARBA" id="ARBA00004123"/>
    </source>
</evidence>
<evidence type="ECO:0000256" key="5">
    <source>
        <dbReference type="ARBA" id="ARBA00022553"/>
    </source>
</evidence>
<accession>A0AAW2ZF86</accession>
<gene>
    <name evidence="12" type="ORF">AKO1_015219</name>
</gene>
<keyword evidence="6" id="KW-0832">Ubl conjugation</keyword>
<organism evidence="12 13">
    <name type="scientific">Acrasis kona</name>
    <dbReference type="NCBI Taxonomy" id="1008807"/>
    <lineage>
        <taxon>Eukaryota</taxon>
        <taxon>Discoba</taxon>
        <taxon>Heterolobosea</taxon>
        <taxon>Tetramitia</taxon>
        <taxon>Eutetramitia</taxon>
        <taxon>Acrasidae</taxon>
        <taxon>Acrasis</taxon>
    </lineage>
</organism>
<dbReference type="GO" id="GO:0005634">
    <property type="term" value="C:nucleus"/>
    <property type="evidence" value="ECO:0007669"/>
    <property type="project" value="UniProtKB-SubCell"/>
</dbReference>
<keyword evidence="8" id="KW-0804">Transcription</keyword>
<keyword evidence="12" id="KW-0131">Cell cycle</keyword>
<reference evidence="12 13" key="1">
    <citation type="submission" date="2024-03" db="EMBL/GenBank/DDBJ databases">
        <title>The Acrasis kona genome and developmental transcriptomes reveal deep origins of eukaryotic multicellular pathways.</title>
        <authorList>
            <person name="Sheikh S."/>
            <person name="Fu C.-J."/>
            <person name="Brown M.W."/>
            <person name="Baldauf S.L."/>
        </authorList>
    </citation>
    <scope>NUCLEOTIDE SEQUENCE [LARGE SCALE GENOMIC DNA]</scope>
    <source>
        <strain evidence="12 13">ATCC MYA-3509</strain>
    </source>
</reference>